<dbReference type="EMBL" id="CYXO01000004">
    <property type="protein sequence ID" value="CUM90077.1"/>
    <property type="molecule type" value="Genomic_DNA"/>
</dbReference>
<reference evidence="1 2" key="1">
    <citation type="submission" date="2015-09" db="EMBL/GenBank/DDBJ databases">
        <authorList>
            <consortium name="Pathogen Informatics"/>
        </authorList>
    </citation>
    <scope>NUCLEOTIDE SEQUENCE [LARGE SCALE GENOMIC DNA]</scope>
    <source>
        <strain evidence="1 2">2789STDY5834961</strain>
    </source>
</reference>
<organism evidence="1 2">
    <name type="scientific">Dorea longicatena</name>
    <dbReference type="NCBI Taxonomy" id="88431"/>
    <lineage>
        <taxon>Bacteria</taxon>
        <taxon>Bacillati</taxon>
        <taxon>Bacillota</taxon>
        <taxon>Clostridia</taxon>
        <taxon>Lachnospirales</taxon>
        <taxon>Lachnospiraceae</taxon>
        <taxon>Dorea</taxon>
    </lineage>
</organism>
<proteinExistence type="predicted"/>
<protein>
    <submittedName>
        <fullName evidence="1">Uncharacterized protein</fullName>
    </submittedName>
</protein>
<dbReference type="Proteomes" id="UP000095597">
    <property type="component" value="Unassembled WGS sequence"/>
</dbReference>
<name>A0A174JAN5_9FIRM</name>
<dbReference type="AlphaFoldDB" id="A0A174JAN5"/>
<accession>A0A174JAN5</accession>
<evidence type="ECO:0000313" key="1">
    <source>
        <dbReference type="EMBL" id="CUM90077.1"/>
    </source>
</evidence>
<gene>
    <name evidence="1" type="ORF">ERS852573_01066</name>
</gene>
<evidence type="ECO:0000313" key="2">
    <source>
        <dbReference type="Proteomes" id="UP000095597"/>
    </source>
</evidence>
<sequence>MLIRHAADGNLYLYDMVNIKKETESVKYWTC</sequence>